<organism evidence="1 2">
    <name type="scientific">Duncaniella dubosii</name>
    <dbReference type="NCBI Taxonomy" id="2518971"/>
    <lineage>
        <taxon>Bacteria</taxon>
        <taxon>Pseudomonadati</taxon>
        <taxon>Bacteroidota</taxon>
        <taxon>Bacteroidia</taxon>
        <taxon>Bacteroidales</taxon>
        <taxon>Muribaculaceae</taxon>
        <taxon>Duncaniella</taxon>
    </lineage>
</organism>
<keyword evidence="2" id="KW-1185">Reference proteome</keyword>
<evidence type="ECO:0000313" key="1">
    <source>
        <dbReference type="EMBL" id="QCD42793.1"/>
    </source>
</evidence>
<accession>A0A4P7W439</accession>
<protein>
    <submittedName>
        <fullName evidence="1">Uncharacterized protein</fullName>
    </submittedName>
</protein>
<dbReference type="EMBL" id="CP039396">
    <property type="protein sequence ID" value="QCD42793.1"/>
    <property type="molecule type" value="Genomic_DNA"/>
</dbReference>
<dbReference type="KEGG" id="ddb:E7747_11165"/>
<reference evidence="2" key="1">
    <citation type="submission" date="2019-02" db="EMBL/GenBank/DDBJ databases">
        <title>Isolation and identification of novel species under the genus Muribaculum.</title>
        <authorList>
            <person name="Miyake S."/>
            <person name="Ding Y."/>
            <person name="Low A."/>
            <person name="Soh M."/>
            <person name="Seedorf H."/>
        </authorList>
    </citation>
    <scope>NUCLEOTIDE SEQUENCE [LARGE SCALE GENOMIC DNA]</scope>
    <source>
        <strain evidence="2">H5</strain>
    </source>
</reference>
<dbReference type="AlphaFoldDB" id="A0A4P7W439"/>
<sequence>MQNIYYEVIEKVQNGAKFQVDFQQRSLKIDGKYIIKNGEYEGELGIEVSDTPLLTIAQLFLRYQHSLPSERSDNKRYRYFNPLPEHELSDNDMLYGEPRETAQIKLELYVLIMILNGSLKWDVFAKDKWFWQCPSAKELIILKEWVEPKKENK</sequence>
<gene>
    <name evidence="1" type="ORF">E7747_11165</name>
</gene>
<dbReference type="Proteomes" id="UP000297149">
    <property type="component" value="Chromosome"/>
</dbReference>
<name>A0A4P7W439_9BACT</name>
<proteinExistence type="predicted"/>
<evidence type="ECO:0000313" key="2">
    <source>
        <dbReference type="Proteomes" id="UP000297149"/>
    </source>
</evidence>
<dbReference type="RefSeq" id="WP_123542210.1">
    <property type="nucleotide sequence ID" value="NZ_CP039396.1"/>
</dbReference>